<organism evidence="1 2">
    <name type="scientific">Echinococcus canadensis</name>
    <dbReference type="NCBI Taxonomy" id="519352"/>
    <lineage>
        <taxon>Eukaryota</taxon>
        <taxon>Metazoa</taxon>
        <taxon>Spiralia</taxon>
        <taxon>Lophotrochozoa</taxon>
        <taxon>Platyhelminthes</taxon>
        <taxon>Cestoda</taxon>
        <taxon>Eucestoda</taxon>
        <taxon>Cyclophyllidea</taxon>
        <taxon>Taeniidae</taxon>
        <taxon>Echinococcus</taxon>
        <taxon>Echinococcus canadensis group</taxon>
    </lineage>
</organism>
<dbReference type="AlphaFoldDB" id="A0A915F0C8"/>
<reference evidence="2" key="1">
    <citation type="submission" date="2022-11" db="UniProtKB">
        <authorList>
            <consortium name="WormBaseParasite"/>
        </authorList>
    </citation>
    <scope>IDENTIFICATION</scope>
</reference>
<protein>
    <submittedName>
        <fullName evidence="2">Ovule protein</fullName>
    </submittedName>
</protein>
<accession>A0A915F0C8</accession>
<dbReference type="WBParaSite" id="maker-E.canG7_contigs_8743-snap-gene-0.4-mRNA-1">
    <property type="protein sequence ID" value="maker-E.canG7_contigs_8743-snap-gene-0.4-mRNA-1"/>
    <property type="gene ID" value="EcG7_07757"/>
</dbReference>
<evidence type="ECO:0000313" key="1">
    <source>
        <dbReference type="Proteomes" id="UP000887562"/>
    </source>
</evidence>
<keyword evidence="1" id="KW-1185">Reference proteome</keyword>
<proteinExistence type="predicted"/>
<name>A0A915F0C8_9CEST</name>
<dbReference type="Proteomes" id="UP000887562">
    <property type="component" value="Unplaced"/>
</dbReference>
<evidence type="ECO:0000313" key="2">
    <source>
        <dbReference type="WBParaSite" id="maker-E.canG7_contigs_8743-snap-gene-0.4-mRNA-1"/>
    </source>
</evidence>
<sequence>MNITFTYWVTRINASENSCFLLLHVSQWRTVKLFREYNCFMLFSVDMFLDFSHYGIKSTLLGAHTSLNTLLCLISPDLLFPKPTD</sequence>